<dbReference type="RefSeq" id="WP_054466358.1">
    <property type="nucleotide sequence ID" value="NZ_CP159837.1"/>
</dbReference>
<accession>A0AAU8J8S9</accession>
<reference evidence="1" key="1">
    <citation type="submission" date="2024-07" db="EMBL/GenBank/DDBJ databases">
        <authorList>
            <person name="Kim Y.J."/>
            <person name="Jeong J.Y."/>
        </authorList>
    </citation>
    <scope>NUCLEOTIDE SEQUENCE</scope>
    <source>
        <strain evidence="1">GIHE-MW2</strain>
    </source>
</reference>
<gene>
    <name evidence="1" type="ORF">ABWT76_003769</name>
</gene>
<dbReference type="EMBL" id="CP159837">
    <property type="protein sequence ID" value="XCM35114.1"/>
    <property type="molecule type" value="Genomic_DNA"/>
</dbReference>
<proteinExistence type="predicted"/>
<evidence type="ECO:0000313" key="1">
    <source>
        <dbReference type="EMBL" id="XCM35114.1"/>
    </source>
</evidence>
<sequence>MLNTETEILEIIRKLPQPALAEVKVFLDFLTWRYQGEQTQSKGVTLIAAMRGKATTDMTTNEILDLTRGEE</sequence>
<protein>
    <submittedName>
        <fullName evidence="1">Transcriptional regulator</fullName>
    </submittedName>
</protein>
<dbReference type="AlphaFoldDB" id="A0AAU8J8S9"/>
<organism evidence="1">
    <name type="scientific">Planktothricoides raciborskii GIHE-MW2</name>
    <dbReference type="NCBI Taxonomy" id="2792601"/>
    <lineage>
        <taxon>Bacteria</taxon>
        <taxon>Bacillati</taxon>
        <taxon>Cyanobacteriota</taxon>
        <taxon>Cyanophyceae</taxon>
        <taxon>Oscillatoriophycideae</taxon>
        <taxon>Oscillatoriales</taxon>
        <taxon>Oscillatoriaceae</taxon>
        <taxon>Planktothricoides</taxon>
    </lineage>
</organism>
<name>A0AAU8J8S9_9CYAN</name>